<feature type="binding site" evidence="7">
    <location>
        <position position="28"/>
    </location>
    <ligand>
        <name>S-adenosyl-L-methionine</name>
        <dbReference type="ChEBI" id="CHEBI:59789"/>
    </ligand>
</feature>
<keyword evidence="2 7" id="KW-0489">Methyltransferase</keyword>
<keyword evidence="8" id="KW-0698">rRNA processing</keyword>
<keyword evidence="10" id="KW-1185">Reference proteome</keyword>
<dbReference type="GO" id="GO:0005759">
    <property type="term" value="C:mitochondrial matrix"/>
    <property type="evidence" value="ECO:0007669"/>
    <property type="project" value="TreeGrafter"/>
</dbReference>
<keyword evidence="4 7" id="KW-0949">S-adenosyl-L-methionine</keyword>
<dbReference type="PROSITE" id="PS51689">
    <property type="entry name" value="SAM_RNA_A_N6_MT"/>
    <property type="match status" value="1"/>
</dbReference>
<evidence type="ECO:0000256" key="2">
    <source>
        <dbReference type="ARBA" id="ARBA00022603"/>
    </source>
</evidence>
<dbReference type="AlphaFoldDB" id="A0A1E4RKI1"/>
<evidence type="ECO:0000256" key="6">
    <source>
        <dbReference type="ARBA" id="ARBA00024915"/>
    </source>
</evidence>
<dbReference type="Proteomes" id="UP000095085">
    <property type="component" value="Unassembled WGS sequence"/>
</dbReference>
<sequence>MAAGRLAVSDLVKLFKKANAKSIGFKMITHPEACQQLLDKLDLPSKYPNASSNLEILDIYPNFGLFSAMLNHKLKPKSHLLIENNPHYVKEWKERLNILETTGNAENFKLIPQSGYKWGTYSDLEKNKILNPKTISRDKVHDELLIVANLTTSLSESLMAQWMACGLYQNWIQKYGRVRMVFLIPEVTAVRFWSGESFKKRNKTAIKREWFNDSRLIGVSEAVVGATGETYDPNCLILDQPVVIPSKAIHPRYDIAMVELVPKAPEILDFSLLDYMLQELMYRPTATTREGFGAIAPGVKDDLIPKIPSEILDKTVRSLSIDDLRVLLDAYDKWPFKPDVEDRVSVYVEEEL</sequence>
<dbReference type="OrthoDB" id="16079at2759"/>
<evidence type="ECO:0000256" key="7">
    <source>
        <dbReference type="PROSITE-ProRule" id="PRU01026"/>
    </source>
</evidence>
<protein>
    <recommendedName>
        <fullName evidence="8">rRNA adenine N(6)-methyltransferase</fullName>
        <ecNumber evidence="8">2.1.1.-</ecNumber>
    </recommendedName>
</protein>
<dbReference type="GO" id="GO:0003723">
    <property type="term" value="F:RNA binding"/>
    <property type="evidence" value="ECO:0007669"/>
    <property type="project" value="UniProtKB-UniRule"/>
</dbReference>
<comment type="function">
    <text evidence="6">Mitochondrial transcription factor that confers selective promoter recognition on the core subunit of the yeast mitochondrial RNA polymerase. Interacts with DNA in a non-specific manner.</text>
</comment>
<organism evidence="9 10">
    <name type="scientific">Hyphopichia burtonii NRRL Y-1933</name>
    <dbReference type="NCBI Taxonomy" id="984485"/>
    <lineage>
        <taxon>Eukaryota</taxon>
        <taxon>Fungi</taxon>
        <taxon>Dikarya</taxon>
        <taxon>Ascomycota</taxon>
        <taxon>Saccharomycotina</taxon>
        <taxon>Pichiomycetes</taxon>
        <taxon>Debaryomycetaceae</taxon>
        <taxon>Hyphopichia</taxon>
    </lineage>
</organism>
<dbReference type="RefSeq" id="XP_020076861.1">
    <property type="nucleotide sequence ID" value="XM_020221092.1"/>
</dbReference>
<evidence type="ECO:0000313" key="10">
    <source>
        <dbReference type="Proteomes" id="UP000095085"/>
    </source>
</evidence>
<dbReference type="STRING" id="984485.A0A1E4RKI1"/>
<dbReference type="PANTHER" id="PTHR11727">
    <property type="entry name" value="DIMETHYLADENOSINE TRANSFERASE"/>
    <property type="match status" value="1"/>
</dbReference>
<dbReference type="SUPFAM" id="SSF53335">
    <property type="entry name" value="S-adenosyl-L-methionine-dependent methyltransferases"/>
    <property type="match status" value="1"/>
</dbReference>
<evidence type="ECO:0000256" key="8">
    <source>
        <dbReference type="RuleBase" id="RU362106"/>
    </source>
</evidence>
<dbReference type="GO" id="GO:0000179">
    <property type="term" value="F:rRNA (adenine-N6,N6-)-dimethyltransferase activity"/>
    <property type="evidence" value="ECO:0007669"/>
    <property type="project" value="UniProtKB-UniRule"/>
</dbReference>
<keyword evidence="5 7" id="KW-0694">RNA-binding</keyword>
<feature type="binding site" evidence="7">
    <location>
        <position position="149"/>
    </location>
    <ligand>
        <name>S-adenosyl-L-methionine</name>
        <dbReference type="ChEBI" id="CHEBI:59789"/>
    </ligand>
</feature>
<comment type="subcellular location">
    <subcellularLocation>
        <location evidence="1">Mitochondrion</location>
    </subcellularLocation>
</comment>
<dbReference type="InterPro" id="IPR023165">
    <property type="entry name" value="rRNA_Ade_diMease-like_C"/>
</dbReference>
<evidence type="ECO:0000256" key="5">
    <source>
        <dbReference type="ARBA" id="ARBA00022884"/>
    </source>
</evidence>
<dbReference type="InterPro" id="IPR029063">
    <property type="entry name" value="SAM-dependent_MTases_sf"/>
</dbReference>
<feature type="binding site" evidence="7">
    <location>
        <position position="83"/>
    </location>
    <ligand>
        <name>S-adenosyl-L-methionine</name>
        <dbReference type="ChEBI" id="CHEBI:59789"/>
    </ligand>
</feature>
<feature type="binding site" evidence="7">
    <location>
        <position position="26"/>
    </location>
    <ligand>
        <name>S-adenosyl-L-methionine</name>
        <dbReference type="ChEBI" id="CHEBI:59789"/>
    </ligand>
</feature>
<evidence type="ECO:0000256" key="3">
    <source>
        <dbReference type="ARBA" id="ARBA00022679"/>
    </source>
</evidence>
<evidence type="ECO:0000313" key="9">
    <source>
        <dbReference type="EMBL" id="ODV67794.1"/>
    </source>
</evidence>
<evidence type="ECO:0000256" key="4">
    <source>
        <dbReference type="ARBA" id="ARBA00022691"/>
    </source>
</evidence>
<proteinExistence type="inferred from homology"/>
<dbReference type="GO" id="GO:0034245">
    <property type="term" value="C:mitochondrial DNA-directed RNA polymerase complex"/>
    <property type="evidence" value="ECO:0007669"/>
    <property type="project" value="TreeGrafter"/>
</dbReference>
<gene>
    <name evidence="9" type="ORF">HYPBUDRAFT_152575</name>
</gene>
<accession>A0A1E4RKI1</accession>
<dbReference type="GO" id="GO:0034246">
    <property type="term" value="F:mitochondrial transcription factor activity"/>
    <property type="evidence" value="ECO:0007669"/>
    <property type="project" value="TreeGrafter"/>
</dbReference>
<dbReference type="Pfam" id="PF00398">
    <property type="entry name" value="RrnaAD"/>
    <property type="match status" value="1"/>
</dbReference>
<dbReference type="GO" id="GO:0006391">
    <property type="term" value="P:transcription initiation at mitochondrial promoter"/>
    <property type="evidence" value="ECO:0007669"/>
    <property type="project" value="TreeGrafter"/>
</dbReference>
<dbReference type="EMBL" id="KV454540">
    <property type="protein sequence ID" value="ODV67794.1"/>
    <property type="molecule type" value="Genomic_DNA"/>
</dbReference>
<reference evidence="10" key="1">
    <citation type="submission" date="2016-05" db="EMBL/GenBank/DDBJ databases">
        <title>Comparative genomics of biotechnologically important yeasts.</title>
        <authorList>
            <consortium name="DOE Joint Genome Institute"/>
            <person name="Riley R."/>
            <person name="Haridas S."/>
            <person name="Wolfe K.H."/>
            <person name="Lopes M.R."/>
            <person name="Hittinger C.T."/>
            <person name="Goker M."/>
            <person name="Salamov A."/>
            <person name="Wisecaver J."/>
            <person name="Long T.M."/>
            <person name="Aerts A.L."/>
            <person name="Barry K."/>
            <person name="Choi C."/>
            <person name="Clum A."/>
            <person name="Coughlan A.Y."/>
            <person name="Deshpande S."/>
            <person name="Douglass A.P."/>
            <person name="Hanson S.J."/>
            <person name="Klenk H.-P."/>
            <person name="Labutti K."/>
            <person name="Lapidus A."/>
            <person name="Lindquist E."/>
            <person name="Lipzen A."/>
            <person name="Meier-Kolthoff J.P."/>
            <person name="Ohm R.A."/>
            <person name="Otillar R.P."/>
            <person name="Pangilinan J."/>
            <person name="Peng Y."/>
            <person name="Rokas A."/>
            <person name="Rosa C.A."/>
            <person name="Scheuner C."/>
            <person name="Sibirny A.A."/>
            <person name="Slot J.C."/>
            <person name="Stielow J.B."/>
            <person name="Sun H."/>
            <person name="Kurtzman C.P."/>
            <person name="Blackwell M."/>
            <person name="Grigoriev I.V."/>
            <person name="Jeffries T.W."/>
        </authorList>
    </citation>
    <scope>NUCLEOTIDE SEQUENCE [LARGE SCALE GENOMIC DNA]</scope>
    <source>
        <strain evidence="10">NRRL Y-1933</strain>
    </source>
</reference>
<comment type="caution">
    <text evidence="7">Lacks conserved residue(s) required for the propagation of feature annotation.</text>
</comment>
<dbReference type="Gene3D" id="3.40.50.150">
    <property type="entry name" value="Vaccinia Virus protein VP39"/>
    <property type="match status" value="1"/>
</dbReference>
<comment type="similarity">
    <text evidence="7 8">Belongs to the class I-like SAM-binding methyltransferase superfamily. rRNA adenine N(6)-methyltransferase family.</text>
</comment>
<dbReference type="GeneID" id="30995642"/>
<dbReference type="EC" id="2.1.1.-" evidence="8"/>
<dbReference type="Gene3D" id="1.10.8.100">
    <property type="entry name" value="Ribosomal RNA adenine dimethylase-like, domain 2"/>
    <property type="match status" value="1"/>
</dbReference>
<dbReference type="PANTHER" id="PTHR11727:SF17">
    <property type="entry name" value="DIMETHYLADENOSINE TRANSFERASE 1, MITOCHONDRIAL"/>
    <property type="match status" value="1"/>
</dbReference>
<keyword evidence="3 7" id="KW-0808">Transferase</keyword>
<dbReference type="InterPro" id="IPR001737">
    <property type="entry name" value="KsgA/Erm"/>
</dbReference>
<evidence type="ECO:0000256" key="1">
    <source>
        <dbReference type="ARBA" id="ARBA00004173"/>
    </source>
</evidence>
<name>A0A1E4RKI1_9ASCO</name>